<dbReference type="GO" id="GO:1990573">
    <property type="term" value="P:potassium ion import across plasma membrane"/>
    <property type="evidence" value="ECO:0007669"/>
    <property type="project" value="TreeGrafter"/>
</dbReference>
<protein>
    <recommendedName>
        <fullName evidence="2">P-type ATPase A domain-containing protein</fullName>
    </recommendedName>
</protein>
<dbReference type="GO" id="GO:0030007">
    <property type="term" value="P:intracellular potassium ion homeostasis"/>
    <property type="evidence" value="ECO:0007669"/>
    <property type="project" value="TreeGrafter"/>
</dbReference>
<proteinExistence type="predicted"/>
<dbReference type="GO" id="GO:0006883">
    <property type="term" value="P:intracellular sodium ion homeostasis"/>
    <property type="evidence" value="ECO:0007669"/>
    <property type="project" value="TreeGrafter"/>
</dbReference>
<evidence type="ECO:0000313" key="4">
    <source>
        <dbReference type="Proteomes" id="UP001457282"/>
    </source>
</evidence>
<sequence>MEAVPGQSSKAAMELSELVRCPIKVQRCAGRVVQVEVVVQIDQRDVVPGDIIIFEPRDLFPGDIRLLSSKHLVVSQASLTGESWTTEKIADIREDQSTPLLDLRNICFMGTNVVSGSGSGLVVSTGSKTYMSTMFSNIGKKKPPNDFEDGVRRISYVLVAVMLVVVTIIVIVDYTTSSALTESILFGVSVASALTPQMLPLIINTSLAKGAISMDRDRCIVKSLSAIQDMGSM</sequence>
<keyword evidence="1" id="KW-1133">Transmembrane helix</keyword>
<feature type="transmembrane region" description="Helical" evidence="1">
    <location>
        <begin position="154"/>
        <end position="172"/>
    </location>
</feature>
<dbReference type="PANTHER" id="PTHR43294">
    <property type="entry name" value="SODIUM/POTASSIUM-TRANSPORTING ATPASE SUBUNIT ALPHA"/>
    <property type="match status" value="1"/>
</dbReference>
<dbReference type="InterPro" id="IPR050510">
    <property type="entry name" value="Cation_transp_ATPase_P-type"/>
</dbReference>
<dbReference type="Proteomes" id="UP001457282">
    <property type="component" value="Unassembled WGS sequence"/>
</dbReference>
<dbReference type="AlphaFoldDB" id="A0AAW1XHA0"/>
<comment type="caution">
    <text evidence="3">The sequence shown here is derived from an EMBL/GenBank/DDBJ whole genome shotgun (WGS) entry which is preliminary data.</text>
</comment>
<dbReference type="SUPFAM" id="SSF81653">
    <property type="entry name" value="Calcium ATPase, transduction domain A"/>
    <property type="match status" value="1"/>
</dbReference>
<accession>A0AAW1XHA0</accession>
<evidence type="ECO:0000313" key="3">
    <source>
        <dbReference type="EMBL" id="KAK9935444.1"/>
    </source>
</evidence>
<dbReference type="PANTHER" id="PTHR43294:SF20">
    <property type="entry name" value="P-TYPE ATPASE"/>
    <property type="match status" value="1"/>
</dbReference>
<dbReference type="Pfam" id="PF00122">
    <property type="entry name" value="E1-E2_ATPase"/>
    <property type="match status" value="1"/>
</dbReference>
<feature type="domain" description="P-type ATPase A" evidence="2">
    <location>
        <begin position="31"/>
        <end position="135"/>
    </location>
</feature>
<organism evidence="3 4">
    <name type="scientific">Rubus argutus</name>
    <name type="common">Southern blackberry</name>
    <dbReference type="NCBI Taxonomy" id="59490"/>
    <lineage>
        <taxon>Eukaryota</taxon>
        <taxon>Viridiplantae</taxon>
        <taxon>Streptophyta</taxon>
        <taxon>Embryophyta</taxon>
        <taxon>Tracheophyta</taxon>
        <taxon>Spermatophyta</taxon>
        <taxon>Magnoliopsida</taxon>
        <taxon>eudicotyledons</taxon>
        <taxon>Gunneridae</taxon>
        <taxon>Pentapetalae</taxon>
        <taxon>rosids</taxon>
        <taxon>fabids</taxon>
        <taxon>Rosales</taxon>
        <taxon>Rosaceae</taxon>
        <taxon>Rosoideae</taxon>
        <taxon>Rosoideae incertae sedis</taxon>
        <taxon>Rubus</taxon>
    </lineage>
</organism>
<dbReference type="Gene3D" id="1.20.1110.10">
    <property type="entry name" value="Calcium-transporting ATPase, transmembrane domain"/>
    <property type="match status" value="1"/>
</dbReference>
<dbReference type="InterPro" id="IPR008250">
    <property type="entry name" value="ATPase_P-typ_transduc_dom_A_sf"/>
</dbReference>
<dbReference type="SUPFAM" id="SSF81665">
    <property type="entry name" value="Calcium ATPase, transmembrane domain M"/>
    <property type="match status" value="1"/>
</dbReference>
<keyword evidence="1" id="KW-0812">Transmembrane</keyword>
<name>A0AAW1XHA0_RUBAR</name>
<dbReference type="GO" id="GO:0036376">
    <property type="term" value="P:sodium ion export across plasma membrane"/>
    <property type="evidence" value="ECO:0007669"/>
    <property type="project" value="TreeGrafter"/>
</dbReference>
<dbReference type="EMBL" id="JBEDUW010000004">
    <property type="protein sequence ID" value="KAK9935444.1"/>
    <property type="molecule type" value="Genomic_DNA"/>
</dbReference>
<feature type="transmembrane region" description="Helical" evidence="1">
    <location>
        <begin position="184"/>
        <end position="208"/>
    </location>
</feature>
<dbReference type="InterPro" id="IPR023298">
    <property type="entry name" value="ATPase_P-typ_TM_dom_sf"/>
</dbReference>
<dbReference type="GO" id="GO:0005391">
    <property type="term" value="F:P-type sodium:potassium-exchanging transporter activity"/>
    <property type="evidence" value="ECO:0007669"/>
    <property type="project" value="TreeGrafter"/>
</dbReference>
<evidence type="ECO:0000259" key="2">
    <source>
        <dbReference type="Pfam" id="PF00122"/>
    </source>
</evidence>
<dbReference type="InterPro" id="IPR059000">
    <property type="entry name" value="ATPase_P-type_domA"/>
</dbReference>
<dbReference type="Gene3D" id="2.70.150.10">
    <property type="entry name" value="Calcium-transporting ATPase, cytoplasmic transduction domain A"/>
    <property type="match status" value="1"/>
</dbReference>
<keyword evidence="1" id="KW-0472">Membrane</keyword>
<dbReference type="GO" id="GO:0005886">
    <property type="term" value="C:plasma membrane"/>
    <property type="evidence" value="ECO:0007669"/>
    <property type="project" value="TreeGrafter"/>
</dbReference>
<gene>
    <name evidence="3" type="ORF">M0R45_022547</name>
</gene>
<reference evidence="3 4" key="1">
    <citation type="journal article" date="2023" name="G3 (Bethesda)">
        <title>A chromosome-length genome assembly and annotation of blackberry (Rubus argutus, cv. 'Hillquist').</title>
        <authorList>
            <person name="Bruna T."/>
            <person name="Aryal R."/>
            <person name="Dudchenko O."/>
            <person name="Sargent D.J."/>
            <person name="Mead D."/>
            <person name="Buti M."/>
            <person name="Cavallini A."/>
            <person name="Hytonen T."/>
            <person name="Andres J."/>
            <person name="Pham M."/>
            <person name="Weisz D."/>
            <person name="Mascagni F."/>
            <person name="Usai G."/>
            <person name="Natali L."/>
            <person name="Bassil N."/>
            <person name="Fernandez G.E."/>
            <person name="Lomsadze A."/>
            <person name="Armour M."/>
            <person name="Olukolu B."/>
            <person name="Poorten T."/>
            <person name="Britton C."/>
            <person name="Davik J."/>
            <person name="Ashrafi H."/>
            <person name="Aiden E.L."/>
            <person name="Borodovsky M."/>
            <person name="Worthington M."/>
        </authorList>
    </citation>
    <scope>NUCLEOTIDE SEQUENCE [LARGE SCALE GENOMIC DNA]</scope>
    <source>
        <strain evidence="3">PI 553951</strain>
    </source>
</reference>
<keyword evidence="4" id="KW-1185">Reference proteome</keyword>
<evidence type="ECO:0000256" key="1">
    <source>
        <dbReference type="SAM" id="Phobius"/>
    </source>
</evidence>
<dbReference type="GO" id="GO:1902600">
    <property type="term" value="P:proton transmembrane transport"/>
    <property type="evidence" value="ECO:0007669"/>
    <property type="project" value="TreeGrafter"/>
</dbReference>